<accession>A0A249XXV0</accession>
<evidence type="ECO:0000313" key="2">
    <source>
        <dbReference type="Proteomes" id="UP000260005"/>
    </source>
</evidence>
<proteinExistence type="predicted"/>
<name>A0A249XXV0_9CAUD</name>
<sequence>MYPYLAIFYASLIIKDPEGWKGKESQIPAMIRDDVMKLVDEMAKKDVPAE</sequence>
<keyword evidence="2" id="KW-1185">Reference proteome</keyword>
<protein>
    <submittedName>
        <fullName evidence="1">Uncharacterized protein</fullName>
    </submittedName>
</protein>
<reference evidence="1 2" key="1">
    <citation type="submission" date="2017-04" db="EMBL/GenBank/DDBJ databases">
        <title>Complete Genome Sequence of Lytic Bacteriophage EF1 Infecting Enterococcus faecalis Isolates.</title>
        <authorList>
            <person name="Kim D."/>
            <person name="Kim Y.J."/>
            <person name="Han B.K."/>
            <person name="Kim H."/>
        </authorList>
    </citation>
    <scope>NUCLEOTIDE SEQUENCE [LARGE SCALE GENOMIC DNA]</scope>
</reference>
<dbReference type="Proteomes" id="UP000260005">
    <property type="component" value="Segment"/>
</dbReference>
<dbReference type="EMBL" id="MF001358">
    <property type="protein sequence ID" value="ASZ76813.1"/>
    <property type="molecule type" value="Genomic_DNA"/>
</dbReference>
<organism evidence="1 2">
    <name type="scientific">Enterococcus phage EF1</name>
    <dbReference type="NCBI Taxonomy" id="2025813"/>
    <lineage>
        <taxon>Viruses</taxon>
        <taxon>Duplodnaviria</taxon>
        <taxon>Heunggongvirae</taxon>
        <taxon>Uroviricota</taxon>
        <taxon>Caudoviricetes</taxon>
    </lineage>
</organism>
<evidence type="ECO:0000313" key="1">
    <source>
        <dbReference type="EMBL" id="ASZ76813.1"/>
    </source>
</evidence>